<feature type="region of interest" description="Disordered" evidence="1">
    <location>
        <begin position="1"/>
        <end position="23"/>
    </location>
</feature>
<sequence>MRKPARRPPQSRRIPSSKRPGMPRWNFTAVLPLPGPLADAVALESAAGRSTPGGAGEPADVWEAMALCGAEALRPCARHKEGEAFCMPVLRTEALLRLSPPYISATRSFFDSGSVPPAYLDEAVELQALQVHGFEASEESLRSYRSAARDLLPEVRAEIFFLRANDRLFRPCAEVLGRRLEGAVRKLPPDGTRPLEPVCFEGVLDSVPRAILVASTSS</sequence>
<dbReference type="EMBL" id="HBNR01076826">
    <property type="protein sequence ID" value="CAE4653264.1"/>
    <property type="molecule type" value="Transcribed_RNA"/>
</dbReference>
<feature type="compositionally biased region" description="Basic residues" evidence="1">
    <location>
        <begin position="1"/>
        <end position="10"/>
    </location>
</feature>
<feature type="compositionally biased region" description="Low complexity" evidence="1">
    <location>
        <begin position="11"/>
        <end position="20"/>
    </location>
</feature>
<organism evidence="2">
    <name type="scientific">Alexandrium monilatum</name>
    <dbReference type="NCBI Taxonomy" id="311494"/>
    <lineage>
        <taxon>Eukaryota</taxon>
        <taxon>Sar</taxon>
        <taxon>Alveolata</taxon>
        <taxon>Dinophyceae</taxon>
        <taxon>Gonyaulacales</taxon>
        <taxon>Pyrocystaceae</taxon>
        <taxon>Alexandrium</taxon>
    </lineage>
</organism>
<protein>
    <submittedName>
        <fullName evidence="2">Uncharacterized protein</fullName>
    </submittedName>
</protein>
<gene>
    <name evidence="2" type="ORF">AMON00008_LOCUS54643</name>
</gene>
<accession>A0A7S4SQS9</accession>
<evidence type="ECO:0000313" key="2">
    <source>
        <dbReference type="EMBL" id="CAE4653264.1"/>
    </source>
</evidence>
<evidence type="ECO:0000256" key="1">
    <source>
        <dbReference type="SAM" id="MobiDB-lite"/>
    </source>
</evidence>
<dbReference type="AlphaFoldDB" id="A0A7S4SQS9"/>
<proteinExistence type="predicted"/>
<name>A0A7S4SQS9_9DINO</name>
<reference evidence="2" key="1">
    <citation type="submission" date="2021-01" db="EMBL/GenBank/DDBJ databases">
        <authorList>
            <person name="Corre E."/>
            <person name="Pelletier E."/>
            <person name="Niang G."/>
            <person name="Scheremetjew M."/>
            <person name="Finn R."/>
            <person name="Kale V."/>
            <person name="Holt S."/>
            <person name="Cochrane G."/>
            <person name="Meng A."/>
            <person name="Brown T."/>
            <person name="Cohen L."/>
        </authorList>
    </citation>
    <scope>NUCLEOTIDE SEQUENCE</scope>
    <source>
        <strain evidence="2">CCMP3105</strain>
    </source>
</reference>